<keyword evidence="3" id="KW-1185">Reference proteome</keyword>
<protein>
    <submittedName>
        <fullName evidence="2">Uncharacterized protein</fullName>
    </submittedName>
</protein>
<feature type="region of interest" description="Disordered" evidence="1">
    <location>
        <begin position="102"/>
        <end position="121"/>
    </location>
</feature>
<accession>A0A024GHH1</accession>
<gene>
    <name evidence="2" type="ORF">BN9_072670</name>
</gene>
<name>A0A024GHH1_9STRA</name>
<dbReference type="EMBL" id="CAIX01000124">
    <property type="protein sequence ID" value="CCI46338.1"/>
    <property type="molecule type" value="Genomic_DNA"/>
</dbReference>
<evidence type="ECO:0000313" key="2">
    <source>
        <dbReference type="EMBL" id="CCI46338.1"/>
    </source>
</evidence>
<organism evidence="2 3">
    <name type="scientific">Albugo candida</name>
    <dbReference type="NCBI Taxonomy" id="65357"/>
    <lineage>
        <taxon>Eukaryota</taxon>
        <taxon>Sar</taxon>
        <taxon>Stramenopiles</taxon>
        <taxon>Oomycota</taxon>
        <taxon>Peronosporomycetes</taxon>
        <taxon>Albuginales</taxon>
        <taxon>Albuginaceae</taxon>
        <taxon>Albugo</taxon>
    </lineage>
</organism>
<dbReference type="Proteomes" id="UP000053237">
    <property type="component" value="Unassembled WGS sequence"/>
</dbReference>
<sequence>METTAASSHSEMLSKTFADSDKFARSQTALSAAEGVSVGIGGTIVNHEVPNINALSSNKRNDMLNSFSSLKIIQDAKADAMYSASRDLLQMRKVEEELRTIENIQSRQPGPHNEGGSKAPRGRFEQLHEDLLQYTPRKINKCTRRHRMKKQRNKARAEAYEGKQINRMNQKNSKKVTRRKTYYSC</sequence>
<comment type="caution">
    <text evidence="2">The sequence shown here is derived from an EMBL/GenBank/DDBJ whole genome shotgun (WGS) entry which is preliminary data.</text>
</comment>
<dbReference type="InParanoid" id="A0A024GHH1"/>
<reference evidence="2 3" key="1">
    <citation type="submission" date="2012-05" db="EMBL/GenBank/DDBJ databases">
        <title>Recombination and specialization in a pathogen metapopulation.</title>
        <authorList>
            <person name="Gardiner A."/>
            <person name="Kemen E."/>
            <person name="Schultz-Larsen T."/>
            <person name="MacLean D."/>
            <person name="Van Oosterhout C."/>
            <person name="Jones J.D.G."/>
        </authorList>
    </citation>
    <scope>NUCLEOTIDE SEQUENCE [LARGE SCALE GENOMIC DNA]</scope>
    <source>
        <strain evidence="2 3">Ac Nc2</strain>
    </source>
</reference>
<dbReference type="AlphaFoldDB" id="A0A024GHH1"/>
<proteinExistence type="predicted"/>
<evidence type="ECO:0000313" key="3">
    <source>
        <dbReference type="Proteomes" id="UP000053237"/>
    </source>
</evidence>
<evidence type="ECO:0000256" key="1">
    <source>
        <dbReference type="SAM" id="MobiDB-lite"/>
    </source>
</evidence>